<dbReference type="SUPFAM" id="SSF48452">
    <property type="entry name" value="TPR-like"/>
    <property type="match status" value="1"/>
</dbReference>
<accession>A0A1Y2MDJ8</accession>
<reference evidence="2 3" key="1">
    <citation type="journal article" date="2017" name="Genome Announc.">
        <title>Genome sequence of the saprophytic ascomycete Epicoccum nigrum ICMP 19927 strain isolated from New Zealand.</title>
        <authorList>
            <person name="Fokin M."/>
            <person name="Fleetwood D."/>
            <person name="Weir B.S."/>
            <person name="Villas-Boas S.G."/>
        </authorList>
    </citation>
    <scope>NUCLEOTIDE SEQUENCE [LARGE SCALE GENOMIC DNA]</scope>
    <source>
        <strain evidence="2 3">ICMP 19927</strain>
    </source>
</reference>
<dbReference type="PRINTS" id="PR00364">
    <property type="entry name" value="DISEASERSIST"/>
</dbReference>
<dbReference type="InterPro" id="IPR035994">
    <property type="entry name" value="Nucleoside_phosphorylase_sf"/>
</dbReference>
<dbReference type="SUPFAM" id="SSF53167">
    <property type="entry name" value="Purine and uridine phosphorylases"/>
    <property type="match status" value="1"/>
</dbReference>
<dbReference type="Gene3D" id="3.40.50.1580">
    <property type="entry name" value="Nucleoside phosphorylase domain"/>
    <property type="match status" value="1"/>
</dbReference>
<dbReference type="Proteomes" id="UP000193240">
    <property type="component" value="Unassembled WGS sequence"/>
</dbReference>
<dbReference type="GO" id="GO:0043531">
    <property type="term" value="F:ADP binding"/>
    <property type="evidence" value="ECO:0007669"/>
    <property type="project" value="InterPro"/>
</dbReference>
<dbReference type="InParanoid" id="A0A1Y2MDJ8"/>
<dbReference type="SUPFAM" id="SSF52540">
    <property type="entry name" value="P-loop containing nucleoside triphosphate hydrolases"/>
    <property type="match status" value="1"/>
</dbReference>
<proteinExistence type="predicted"/>
<dbReference type="GO" id="GO:0009116">
    <property type="term" value="P:nucleoside metabolic process"/>
    <property type="evidence" value="ECO:0007669"/>
    <property type="project" value="InterPro"/>
</dbReference>
<keyword evidence="3" id="KW-1185">Reference proteome</keyword>
<dbReference type="InterPro" id="IPR027417">
    <property type="entry name" value="P-loop_NTPase"/>
</dbReference>
<feature type="domain" description="NB-ARC" evidence="1">
    <location>
        <begin position="90"/>
        <end position="240"/>
    </location>
</feature>
<dbReference type="InterPro" id="IPR053137">
    <property type="entry name" value="NLR-like"/>
</dbReference>
<evidence type="ECO:0000313" key="2">
    <source>
        <dbReference type="EMBL" id="OSS53308.1"/>
    </source>
</evidence>
<dbReference type="InterPro" id="IPR002182">
    <property type="entry name" value="NB-ARC"/>
</dbReference>
<dbReference type="STRING" id="105696.A0A1Y2MDJ8"/>
<dbReference type="AlphaFoldDB" id="A0A1Y2MDJ8"/>
<dbReference type="InterPro" id="IPR011990">
    <property type="entry name" value="TPR-like_helical_dom_sf"/>
</dbReference>
<dbReference type="Gene3D" id="3.40.50.300">
    <property type="entry name" value="P-loop containing nucleotide triphosphate hydrolases"/>
    <property type="match status" value="1"/>
</dbReference>
<dbReference type="PANTHER" id="PTHR46082:SF6">
    <property type="entry name" value="AAA+ ATPASE DOMAIN-CONTAINING PROTEIN-RELATED"/>
    <property type="match status" value="1"/>
</dbReference>
<sequence length="631" mass="71840">MEAAGLMNDFPCLVVRGICDYADSHKNKAWQPYAAATAAACAKSILPLVPTVEVFNTTAVGEHLKYRIPFSLKCVPVVGKFAERPRDTQALERALLQESGVDERRLLVLHGLGGMGKTQLAVNFARRHQNRFSSVLWLDGSGESTLKQSLAAFASRIPTGQIPETSRLYTKSQGGDIDAVVQDVLSWLSMSDNHNWLMIIDNVDRDDRRRDEDEEAFSVEEYLPEADHGSVLITTRLLHLGQLAERWEASKVDKEQARAIFRSMYSKNIGQEADELIELLDGLPLALAQAAAYMTEKGTDFGVYTRLYKEQWPKLMNTHDGKRLPLRSYVNGSVATTWTIFYTAIRRENEAAANLLLLWAHLNNKDLWHGLLAAATQKWRDNEDKKYEIAAKQAVTWLREIAHSEVDFIEAIGILRAYSLVEEAENLGCYSTHPVVHQWAFHMQDASQRTALSWLAVVLVGLAVPSTHDRNFWETQTRLFLHAEQCEMYVMTSDLAYQGVEWGGDREKKSKTLLEATCRLGDLYHDRYKLSKAEKMYMLVLGNEQNLSKQSNVYGLRAACSLSFVYRKQKRFSEAKKLLFETLEVQKRVYEEDDWQTLSTIRSIGELYREQGELDMAEEMITHAYNGFKRT</sequence>
<evidence type="ECO:0000313" key="3">
    <source>
        <dbReference type="Proteomes" id="UP000193240"/>
    </source>
</evidence>
<evidence type="ECO:0000259" key="1">
    <source>
        <dbReference type="Pfam" id="PF00931"/>
    </source>
</evidence>
<dbReference type="Pfam" id="PF13424">
    <property type="entry name" value="TPR_12"/>
    <property type="match status" value="1"/>
</dbReference>
<dbReference type="OMA" id="NEIAWHE"/>
<dbReference type="GO" id="GO:0003824">
    <property type="term" value="F:catalytic activity"/>
    <property type="evidence" value="ECO:0007669"/>
    <property type="project" value="InterPro"/>
</dbReference>
<dbReference type="PANTHER" id="PTHR46082">
    <property type="entry name" value="ATP/GTP-BINDING PROTEIN-RELATED"/>
    <property type="match status" value="1"/>
</dbReference>
<name>A0A1Y2MDJ8_EPING</name>
<dbReference type="Pfam" id="PF00931">
    <property type="entry name" value="NB-ARC"/>
    <property type="match status" value="1"/>
</dbReference>
<organism evidence="2 3">
    <name type="scientific">Epicoccum nigrum</name>
    <name type="common">Soil fungus</name>
    <name type="synonym">Epicoccum purpurascens</name>
    <dbReference type="NCBI Taxonomy" id="105696"/>
    <lineage>
        <taxon>Eukaryota</taxon>
        <taxon>Fungi</taxon>
        <taxon>Dikarya</taxon>
        <taxon>Ascomycota</taxon>
        <taxon>Pezizomycotina</taxon>
        <taxon>Dothideomycetes</taxon>
        <taxon>Pleosporomycetidae</taxon>
        <taxon>Pleosporales</taxon>
        <taxon>Pleosporineae</taxon>
        <taxon>Didymellaceae</taxon>
        <taxon>Epicoccum</taxon>
    </lineage>
</organism>
<gene>
    <name evidence="2" type="ORF">B5807_02922</name>
</gene>
<dbReference type="Gene3D" id="1.25.40.10">
    <property type="entry name" value="Tetratricopeptide repeat domain"/>
    <property type="match status" value="1"/>
</dbReference>
<dbReference type="EMBL" id="KZ107839">
    <property type="protein sequence ID" value="OSS53308.1"/>
    <property type="molecule type" value="Genomic_DNA"/>
</dbReference>
<protein>
    <recommendedName>
        <fullName evidence="1">NB-ARC domain-containing protein</fullName>
    </recommendedName>
</protein>